<sequence>MSDTNMRIDGPALWADLLETARFGGTPKGGIRRLTLSEEDRQVRDWFASACEKLGCRVEVDSMGNMFARRAGQDDTLPPITMGSHLDTQPTGGKFDGILGVLGGLAVLRALESSGYETRHPLEVINWTNEEGARFSPPMMCSGVFAGVFDEQEVLDKRDRAGARFGDALEAIGYRGETRCGERPLAAYFELHIEQGPVLEAESRVIGAVSGVQGMRWFEVSLTGRDAHAGSTPMAMRCDALLTAASMIEAVAALARAHGSAALGTVGLIENRPNSSNVVPGEVFFTVDLRHPDDAVLARMEEDLRARFERIAAGSGTVMTLTRIWDAPAVHFDPRCIEMVAEAAREAGYDPRPIVSGPGHDAAYLARVAPTAMIFVPCRDGLSHNEAESITEEEAEAGANVLLGAVLRADRLL</sequence>
<dbReference type="Proteomes" id="UP000321405">
    <property type="component" value="Unassembled WGS sequence"/>
</dbReference>
<dbReference type="SUPFAM" id="SSF55031">
    <property type="entry name" value="Bacterial exopeptidase dimerisation domain"/>
    <property type="match status" value="1"/>
</dbReference>
<feature type="binding site" evidence="3">
    <location>
        <position position="131"/>
    </location>
    <ligand>
        <name>Zn(2+)</name>
        <dbReference type="ChEBI" id="CHEBI:29105"/>
        <label>2</label>
    </ligand>
</feature>
<dbReference type="PIRSF" id="PIRSF001235">
    <property type="entry name" value="Amidase_carbamoylase"/>
    <property type="match status" value="1"/>
</dbReference>
<name>A0A511BKY6_9PROT</name>
<feature type="binding site" evidence="3">
    <location>
        <position position="85"/>
    </location>
    <ligand>
        <name>Zn(2+)</name>
        <dbReference type="ChEBI" id="CHEBI:29105"/>
        <label>1</label>
    </ligand>
</feature>
<feature type="binding site" evidence="3">
    <location>
        <position position="192"/>
    </location>
    <ligand>
        <name>Zn(2+)</name>
        <dbReference type="ChEBI" id="CHEBI:29105"/>
        <label>1</label>
    </ligand>
</feature>
<dbReference type="NCBIfam" id="TIGR01879">
    <property type="entry name" value="hydantase"/>
    <property type="match status" value="1"/>
</dbReference>
<proteinExistence type="inferred from homology"/>
<dbReference type="AlphaFoldDB" id="A0A511BKY6"/>
<dbReference type="EMBL" id="BJVC01000001">
    <property type="protein sequence ID" value="GEL01016.1"/>
    <property type="molecule type" value="Genomic_DNA"/>
</dbReference>
<dbReference type="PANTHER" id="PTHR32494:SF5">
    <property type="entry name" value="ALLANTOATE AMIDOHYDROLASE"/>
    <property type="match status" value="1"/>
</dbReference>
<evidence type="ECO:0000256" key="1">
    <source>
        <dbReference type="ARBA" id="ARBA00006153"/>
    </source>
</evidence>
<organism evidence="5 6">
    <name type="scientific">Swaminathania salitolerans</name>
    <dbReference type="NCBI Taxonomy" id="182838"/>
    <lineage>
        <taxon>Bacteria</taxon>
        <taxon>Pseudomonadati</taxon>
        <taxon>Pseudomonadota</taxon>
        <taxon>Alphaproteobacteria</taxon>
        <taxon>Acetobacterales</taxon>
        <taxon>Acetobacteraceae</taxon>
        <taxon>Swaminathania</taxon>
    </lineage>
</organism>
<dbReference type="GO" id="GO:0046872">
    <property type="term" value="F:metal ion binding"/>
    <property type="evidence" value="ECO:0007669"/>
    <property type="project" value="UniProtKB-KW"/>
</dbReference>
<evidence type="ECO:0000313" key="6">
    <source>
        <dbReference type="Proteomes" id="UP000321405"/>
    </source>
</evidence>
<feature type="binding site" evidence="3">
    <location>
        <position position="384"/>
    </location>
    <ligand>
        <name>Zn(2+)</name>
        <dbReference type="ChEBI" id="CHEBI:29105"/>
        <label>2</label>
    </ligand>
</feature>
<evidence type="ECO:0000259" key="4">
    <source>
        <dbReference type="Pfam" id="PF07687"/>
    </source>
</evidence>
<evidence type="ECO:0000256" key="2">
    <source>
        <dbReference type="ARBA" id="ARBA00022801"/>
    </source>
</evidence>
<dbReference type="InterPro" id="IPR002933">
    <property type="entry name" value="Peptidase_M20"/>
</dbReference>
<keyword evidence="3" id="KW-0479">Metal-binding</keyword>
<comment type="cofactor">
    <cofactor evidence="3">
        <name>Zn(2+)</name>
        <dbReference type="ChEBI" id="CHEBI:29105"/>
    </cofactor>
    <text evidence="3">Binds 2 Zn(2+) ions per subunit.</text>
</comment>
<feature type="domain" description="Peptidase M20 dimerisation" evidence="4">
    <location>
        <begin position="211"/>
        <end position="312"/>
    </location>
</feature>
<dbReference type="GO" id="GO:0016813">
    <property type="term" value="F:hydrolase activity, acting on carbon-nitrogen (but not peptide) bonds, in linear amidines"/>
    <property type="evidence" value="ECO:0007669"/>
    <property type="project" value="InterPro"/>
</dbReference>
<dbReference type="OrthoDB" id="9808195at2"/>
<comment type="similarity">
    <text evidence="1">Belongs to the peptidase M20 family.</text>
</comment>
<dbReference type="InterPro" id="IPR036264">
    <property type="entry name" value="Bact_exopeptidase_dim_dom"/>
</dbReference>
<dbReference type="NCBIfam" id="NF006769">
    <property type="entry name" value="PRK09290.1-3"/>
    <property type="match status" value="1"/>
</dbReference>
<accession>A0A511BKY6</accession>
<gene>
    <name evidence="5" type="primary">amaB</name>
    <name evidence="5" type="ORF">SSA02_01790</name>
</gene>
<feature type="binding site" evidence="3">
    <location>
        <position position="96"/>
    </location>
    <ligand>
        <name>Zn(2+)</name>
        <dbReference type="ChEBI" id="CHEBI:29105"/>
        <label>1</label>
    </ligand>
</feature>
<feature type="binding site" evidence="3">
    <location>
        <position position="96"/>
    </location>
    <ligand>
        <name>Zn(2+)</name>
        <dbReference type="ChEBI" id="CHEBI:29105"/>
        <label>2</label>
    </ligand>
</feature>
<reference evidence="5 6" key="1">
    <citation type="submission" date="2019-07" db="EMBL/GenBank/DDBJ databases">
        <title>Whole genome shotgun sequence of Swaminathania salitolerans NBRC 104436.</title>
        <authorList>
            <person name="Hosoyama A."/>
            <person name="Uohara A."/>
            <person name="Ohji S."/>
            <person name="Ichikawa N."/>
        </authorList>
    </citation>
    <scope>NUCLEOTIDE SEQUENCE [LARGE SCALE GENOMIC DNA]</scope>
    <source>
        <strain evidence="5 6">NBRC 104436</strain>
    </source>
</reference>
<dbReference type="Gene3D" id="3.30.70.360">
    <property type="match status" value="1"/>
</dbReference>
<keyword evidence="2 5" id="KW-0378">Hydrolase</keyword>
<dbReference type="InterPro" id="IPR011650">
    <property type="entry name" value="Peptidase_M20_dimer"/>
</dbReference>
<dbReference type="InterPro" id="IPR010158">
    <property type="entry name" value="Amidase_Cbmase"/>
</dbReference>
<dbReference type="Gene3D" id="3.40.630.10">
    <property type="entry name" value="Zn peptidases"/>
    <property type="match status" value="1"/>
</dbReference>
<dbReference type="NCBIfam" id="NF006771">
    <property type="entry name" value="PRK09290.1-5"/>
    <property type="match status" value="1"/>
</dbReference>
<keyword evidence="3" id="KW-0862">Zinc</keyword>
<dbReference type="CDD" id="cd03884">
    <property type="entry name" value="M20_bAS"/>
    <property type="match status" value="1"/>
</dbReference>
<dbReference type="SUPFAM" id="SSF53187">
    <property type="entry name" value="Zn-dependent exopeptidases"/>
    <property type="match status" value="1"/>
</dbReference>
<evidence type="ECO:0000313" key="5">
    <source>
        <dbReference type="EMBL" id="GEL01016.1"/>
    </source>
</evidence>
<comment type="caution">
    <text evidence="5">The sequence shown here is derived from an EMBL/GenBank/DDBJ whole genome shotgun (WGS) entry which is preliminary data.</text>
</comment>
<keyword evidence="6" id="KW-1185">Reference proteome</keyword>
<evidence type="ECO:0000256" key="3">
    <source>
        <dbReference type="PIRSR" id="PIRSR001235-1"/>
    </source>
</evidence>
<dbReference type="Pfam" id="PF07687">
    <property type="entry name" value="M20_dimer"/>
    <property type="match status" value="1"/>
</dbReference>
<dbReference type="Pfam" id="PF01546">
    <property type="entry name" value="Peptidase_M20"/>
    <property type="match status" value="1"/>
</dbReference>
<protein>
    <submittedName>
        <fullName evidence="5">Zn-dependent hydrolase</fullName>
    </submittedName>
</protein>
<dbReference type="RefSeq" id="WP_147092048.1">
    <property type="nucleotide sequence ID" value="NZ_BJVC01000001.1"/>
</dbReference>
<dbReference type="NCBIfam" id="NF009527">
    <property type="entry name" value="PRK12891.1"/>
    <property type="match status" value="1"/>
</dbReference>
<dbReference type="PANTHER" id="PTHR32494">
    <property type="entry name" value="ALLANTOATE DEIMINASE-RELATED"/>
    <property type="match status" value="1"/>
</dbReference>